<accession>A0ABP7V8J1</accession>
<protein>
    <submittedName>
        <fullName evidence="4">Uncharacterized protein</fullName>
    </submittedName>
</protein>
<dbReference type="Proteomes" id="UP001500683">
    <property type="component" value="Unassembled WGS sequence"/>
</dbReference>
<dbReference type="Pfam" id="PF20815">
    <property type="entry name" value="GIY_YIG_2"/>
    <property type="match status" value="1"/>
</dbReference>
<dbReference type="EMBL" id="BAAAZG010000003">
    <property type="protein sequence ID" value="GAA4061876.1"/>
    <property type="molecule type" value="Genomic_DNA"/>
</dbReference>
<gene>
    <name evidence="4" type="ORF">GCM10022214_13680</name>
</gene>
<evidence type="ECO:0000259" key="1">
    <source>
        <dbReference type="Pfam" id="PF20815"/>
    </source>
</evidence>
<evidence type="ECO:0000313" key="4">
    <source>
        <dbReference type="EMBL" id="GAA4061876.1"/>
    </source>
</evidence>
<dbReference type="InterPro" id="IPR056086">
    <property type="entry name" value="DUF7669"/>
</dbReference>
<evidence type="ECO:0000313" key="5">
    <source>
        <dbReference type="Proteomes" id="UP001500683"/>
    </source>
</evidence>
<reference evidence="5" key="1">
    <citation type="journal article" date="2019" name="Int. J. Syst. Evol. Microbiol.">
        <title>The Global Catalogue of Microorganisms (GCM) 10K type strain sequencing project: providing services to taxonomists for standard genome sequencing and annotation.</title>
        <authorList>
            <consortium name="The Broad Institute Genomics Platform"/>
            <consortium name="The Broad Institute Genome Sequencing Center for Infectious Disease"/>
            <person name="Wu L."/>
            <person name="Ma J."/>
        </authorList>
    </citation>
    <scope>NUCLEOTIDE SEQUENCE [LARGE SCALE GENOMIC DNA]</scope>
    <source>
        <strain evidence="5">JCM 16702</strain>
    </source>
</reference>
<comment type="caution">
    <text evidence="4">The sequence shown here is derived from an EMBL/GenBank/DDBJ whole genome shotgun (WGS) entry which is preliminary data.</text>
</comment>
<dbReference type="InterPro" id="IPR049251">
    <property type="entry name" value="DUF6884"/>
</dbReference>
<name>A0ABP7V8J1_9ACTN</name>
<feature type="domain" description="GIY-YIG catalytic" evidence="1">
    <location>
        <begin position="285"/>
        <end position="428"/>
    </location>
</feature>
<feature type="domain" description="DUF6884" evidence="2">
    <location>
        <begin position="101"/>
        <end position="233"/>
    </location>
</feature>
<organism evidence="4 5">
    <name type="scientific">Actinomadura miaoliensis</name>
    <dbReference type="NCBI Taxonomy" id="430685"/>
    <lineage>
        <taxon>Bacteria</taxon>
        <taxon>Bacillati</taxon>
        <taxon>Actinomycetota</taxon>
        <taxon>Actinomycetes</taxon>
        <taxon>Streptosporangiales</taxon>
        <taxon>Thermomonosporaceae</taxon>
        <taxon>Actinomadura</taxon>
    </lineage>
</organism>
<sequence>MKYDRPVRELLVECVSSLPEPFTRQQVIDWFRQNYPDIAERTIVTQVGRLTEPPDKAQHARGLAAQAPLLVRVDRGRYKRISSLSSTARPPAAETAVMGLVLVGCVKTKADRAMAAKDLYRSPLFQRRRTYAERTALPWFILSSRWGLVAPDEVIAPYDMYLGDQPVSYRRAWASFVTQQLLLHGPVAGRRIEIHAGDAYIAPLRPLLEDLGAVVIDPVDARSRGEIIAWYNRFPSGTGPSETAAECGEIDRVVDELAGALSDRTAALTIPELRRSERTRLSSPGVYGWWVDADGAHDLSVGIGERLDAGLIYVGQAGATRRPSGKRSAGTLWSRIVTMHLSENAELSTFRRTLAAALRGPLRLRHEDDSRLSDWMTRHLSVAAVPCDDADDLRTIKEALLRRLDPPLNLNGVPSTPLRARLRALRAERTDGNRRGS</sequence>
<proteinExistence type="predicted"/>
<keyword evidence="5" id="KW-1185">Reference proteome</keyword>
<feature type="domain" description="DUF7669" evidence="3">
    <location>
        <begin position="6"/>
        <end position="80"/>
    </location>
</feature>
<dbReference type="Pfam" id="PF24706">
    <property type="entry name" value="DUF7669"/>
    <property type="match status" value="1"/>
</dbReference>
<dbReference type="Pfam" id="PF21818">
    <property type="entry name" value="DUF6884"/>
    <property type="match status" value="1"/>
</dbReference>
<evidence type="ECO:0000259" key="2">
    <source>
        <dbReference type="Pfam" id="PF21818"/>
    </source>
</evidence>
<dbReference type="InterPro" id="IPR049311">
    <property type="entry name" value="GIY_YIG_cat"/>
</dbReference>
<evidence type="ECO:0000259" key="3">
    <source>
        <dbReference type="Pfam" id="PF24706"/>
    </source>
</evidence>